<feature type="region of interest" description="Disordered" evidence="1">
    <location>
        <begin position="169"/>
        <end position="208"/>
    </location>
</feature>
<dbReference type="Pfam" id="PF21294">
    <property type="entry name" value="Polysacc_lyase_14"/>
    <property type="match status" value="2"/>
</dbReference>
<feature type="chain" id="PRO_5034082500" description="Polysaccharide lyase 14 domain-containing protein" evidence="2">
    <location>
        <begin position="26"/>
        <end position="599"/>
    </location>
</feature>
<feature type="compositionally biased region" description="Polar residues" evidence="1">
    <location>
        <begin position="462"/>
        <end position="471"/>
    </location>
</feature>
<evidence type="ECO:0000256" key="2">
    <source>
        <dbReference type="SAM" id="SignalP"/>
    </source>
</evidence>
<evidence type="ECO:0000256" key="1">
    <source>
        <dbReference type="SAM" id="MobiDB-lite"/>
    </source>
</evidence>
<dbReference type="InterPro" id="IPR048958">
    <property type="entry name" value="Polysacc_lyase_14"/>
</dbReference>
<gene>
    <name evidence="4" type="ORF">D9613_003378</name>
</gene>
<feature type="region of interest" description="Disordered" evidence="1">
    <location>
        <begin position="436"/>
        <end position="476"/>
    </location>
</feature>
<feature type="domain" description="Polysaccharide lyase 14" evidence="3">
    <location>
        <begin position="556"/>
        <end position="593"/>
    </location>
</feature>
<dbReference type="PANTHER" id="PTHR40124">
    <property type="match status" value="1"/>
</dbReference>
<organism evidence="4 5">
    <name type="scientific">Agrocybe pediades</name>
    <dbReference type="NCBI Taxonomy" id="84607"/>
    <lineage>
        <taxon>Eukaryota</taxon>
        <taxon>Fungi</taxon>
        <taxon>Dikarya</taxon>
        <taxon>Basidiomycota</taxon>
        <taxon>Agaricomycotina</taxon>
        <taxon>Agaricomycetes</taxon>
        <taxon>Agaricomycetidae</taxon>
        <taxon>Agaricales</taxon>
        <taxon>Agaricineae</taxon>
        <taxon>Strophariaceae</taxon>
        <taxon>Agrocybe</taxon>
    </lineage>
</organism>
<proteinExistence type="predicted"/>
<keyword evidence="5" id="KW-1185">Reference proteome</keyword>
<dbReference type="AlphaFoldDB" id="A0A8H4QRB0"/>
<sequence length="599" mass="64316">MRLIRLPSGCLALFQLCCTTRIALAAPRYAVTIAARNVTTSAPAVTVTPDKIDMRISALELKYSSILSEIHVEEVESLLLSPPLWNTQTSTTISRASFGYQYPFSFSFITGDPAPETTSELLRYSAITETVTVIQEEPITVTISEAPVTETKTIFISVPLLASSSTFIIPSIPSPPPPPPPPPPPVQPSTSSPAVPSTDPSKTTWSAPADMTDLSSFQVIKFGGGKDNLKIVSSIPSDAQSKISTNSKTDPDSDLGQGSTAMQLFYPANSIDPAQKPQGGAEFYASPIDISGARNVTLTYSVFFPKDFNWVLAGKLPGLYGGHPGCSGGNAALDCFSTRLMWRKAGAGELYLYAPKEKQTEALCADPQSVCDAAYGLSIGRGSFHWTPGTWTTVHQTVFLNTPGEQDGEFTLDVNGKRAIYRNDVLYREDLAAAKSKSTKKTGKSTRSSKSKTTRTKKPVDATTTTPAEISSTDDGDILGPLLSGILGGLRRRDEFDRRDPVASITNAVQLGLSALTSIQPKPTILNPTPTMTSPSSGLSIDSDDGNDDDPLEIDSAKETEVKFAGIFFSTFFGGHEPQYATPENQYVWFKDFALTVNS</sequence>
<feature type="region of interest" description="Disordered" evidence="1">
    <location>
        <begin position="236"/>
        <end position="259"/>
    </location>
</feature>
<keyword evidence="2" id="KW-0732">Signal</keyword>
<name>A0A8H4QRB0_9AGAR</name>
<feature type="compositionally biased region" description="Basic residues" evidence="1">
    <location>
        <begin position="437"/>
        <end position="457"/>
    </location>
</feature>
<dbReference type="PANTHER" id="PTHR40124:SF1">
    <property type="entry name" value="DISAGGREGATASE RELATED REPEAT PROTEIN"/>
    <property type="match status" value="1"/>
</dbReference>
<feature type="domain" description="Polysaccharide lyase 14" evidence="3">
    <location>
        <begin position="258"/>
        <end position="430"/>
    </location>
</feature>
<reference evidence="4 5" key="1">
    <citation type="submission" date="2019-12" db="EMBL/GenBank/DDBJ databases">
        <authorList>
            <person name="Floudas D."/>
            <person name="Bentzer J."/>
            <person name="Ahren D."/>
            <person name="Johansson T."/>
            <person name="Persson P."/>
            <person name="Tunlid A."/>
        </authorList>
    </citation>
    <scope>NUCLEOTIDE SEQUENCE [LARGE SCALE GENOMIC DNA]</scope>
    <source>
        <strain evidence="4 5">CBS 102.39</strain>
    </source>
</reference>
<feature type="compositionally biased region" description="Acidic residues" evidence="1">
    <location>
        <begin position="542"/>
        <end position="553"/>
    </location>
</feature>
<feature type="region of interest" description="Disordered" evidence="1">
    <location>
        <begin position="521"/>
        <end position="553"/>
    </location>
</feature>
<evidence type="ECO:0000313" key="5">
    <source>
        <dbReference type="Proteomes" id="UP000521872"/>
    </source>
</evidence>
<evidence type="ECO:0000313" key="4">
    <source>
        <dbReference type="EMBL" id="KAF4615468.1"/>
    </source>
</evidence>
<feature type="compositionally biased region" description="Polar residues" evidence="1">
    <location>
        <begin position="236"/>
        <end position="248"/>
    </location>
</feature>
<feature type="compositionally biased region" description="Low complexity" evidence="1">
    <location>
        <begin position="188"/>
        <end position="201"/>
    </location>
</feature>
<dbReference type="EMBL" id="JAACJL010000044">
    <property type="protein sequence ID" value="KAF4615468.1"/>
    <property type="molecule type" value="Genomic_DNA"/>
</dbReference>
<evidence type="ECO:0000259" key="3">
    <source>
        <dbReference type="Pfam" id="PF21294"/>
    </source>
</evidence>
<dbReference type="Proteomes" id="UP000521872">
    <property type="component" value="Unassembled WGS sequence"/>
</dbReference>
<dbReference type="Gene3D" id="2.60.120.200">
    <property type="match status" value="2"/>
</dbReference>
<accession>A0A8H4QRB0</accession>
<protein>
    <recommendedName>
        <fullName evidence="3">Polysaccharide lyase 14 domain-containing protein</fullName>
    </recommendedName>
</protein>
<comment type="caution">
    <text evidence="4">The sequence shown here is derived from an EMBL/GenBank/DDBJ whole genome shotgun (WGS) entry which is preliminary data.</text>
</comment>
<feature type="signal peptide" evidence="2">
    <location>
        <begin position="1"/>
        <end position="25"/>
    </location>
</feature>
<feature type="compositionally biased region" description="Pro residues" evidence="1">
    <location>
        <begin position="172"/>
        <end position="187"/>
    </location>
</feature>
<feature type="compositionally biased region" description="Polar residues" evidence="1">
    <location>
        <begin position="521"/>
        <end position="533"/>
    </location>
</feature>
<dbReference type="SUPFAM" id="SSF101447">
    <property type="entry name" value="Formin homology 2 domain (FH2 domain)"/>
    <property type="match status" value="1"/>
</dbReference>